<feature type="transmembrane region" description="Helical" evidence="2">
    <location>
        <begin position="300"/>
        <end position="319"/>
    </location>
</feature>
<feature type="compositionally biased region" description="Pro residues" evidence="1">
    <location>
        <begin position="506"/>
        <end position="520"/>
    </location>
</feature>
<dbReference type="Pfam" id="PF25592">
    <property type="entry name" value="DUF7937"/>
    <property type="match status" value="1"/>
</dbReference>
<feature type="transmembrane region" description="Helical" evidence="2">
    <location>
        <begin position="373"/>
        <end position="391"/>
    </location>
</feature>
<dbReference type="EMBL" id="AP022575">
    <property type="protein sequence ID" value="BBX74995.1"/>
    <property type="molecule type" value="Genomic_DNA"/>
</dbReference>
<protein>
    <recommendedName>
        <fullName evidence="3">DUF7937 domain-containing protein</fullName>
    </recommendedName>
</protein>
<feature type="region of interest" description="Disordered" evidence="1">
    <location>
        <begin position="1"/>
        <end position="35"/>
    </location>
</feature>
<name>A0A7I7MS34_9MYCO</name>
<organism evidence="4 5">
    <name type="scientific">Mycobacterium shinjukuense</name>
    <dbReference type="NCBI Taxonomy" id="398694"/>
    <lineage>
        <taxon>Bacteria</taxon>
        <taxon>Bacillati</taxon>
        <taxon>Actinomycetota</taxon>
        <taxon>Actinomycetes</taxon>
        <taxon>Mycobacteriales</taxon>
        <taxon>Mycobacteriaceae</taxon>
        <taxon>Mycobacterium</taxon>
    </lineage>
</organism>
<feature type="transmembrane region" description="Helical" evidence="2">
    <location>
        <begin position="225"/>
        <end position="246"/>
    </location>
</feature>
<feature type="region of interest" description="Disordered" evidence="1">
    <location>
        <begin position="474"/>
        <end position="520"/>
    </location>
</feature>
<accession>A0A7I7MS34</accession>
<feature type="transmembrane region" description="Helical" evidence="2">
    <location>
        <begin position="44"/>
        <end position="61"/>
    </location>
</feature>
<dbReference type="Proteomes" id="UP000467236">
    <property type="component" value="Chromosome"/>
</dbReference>
<keyword evidence="2" id="KW-0472">Membrane</keyword>
<evidence type="ECO:0000313" key="5">
    <source>
        <dbReference type="Proteomes" id="UP000467236"/>
    </source>
</evidence>
<feature type="transmembrane region" description="Helical" evidence="2">
    <location>
        <begin position="73"/>
        <end position="93"/>
    </location>
</feature>
<dbReference type="InterPro" id="IPR057697">
    <property type="entry name" value="DUF7937"/>
</dbReference>
<evidence type="ECO:0000256" key="2">
    <source>
        <dbReference type="SAM" id="Phobius"/>
    </source>
</evidence>
<sequence length="520" mass="54874">MSLSSDDTPTGPVDAPTGPITGLATRPAPATPEPMRKQNLVRDLTAAALVVTALFVPWNLYFGFGIPDSKPPLFALLGLVTLLSLLSLAVPYAGPWMLSGAGFNPVAAGRLRLGFNVPYLLFVVAFIGYDGFETIRFGGTVHVPGGIGPGGWLGVAGAVLSAQPVIIRATDGDDRHHRRWLRTARFVGYASLFGAALSSGFNLCWRLRFALRGPGGALAFGTQNVTVAVTAVVYGVVAFVAVLVASRWILKGTQDARLTTLALGASTLVAGIIVWGLPIGREIDAFHGIAQNTSTAGVGYEGYLAWAAAAALFAPLTLFGPAKTRADQDVWAPAMRNGLLLIVVWCLGSVLMRITDLIVAVILNYPFSRYDSMTLAAFDLATAVLAVWLRVNLGNRALGARPIWSLCGLLFTLTVSRVILGIVLAPRFQQSPAVSPSPVYGNNLAQQITSTFDVVLCGLALGIAVAVIVTGRPRRPARPRRPPHDAPTAVLSRPAGSPRIFRSATPAPPPKIFRPPGNPS</sequence>
<proteinExistence type="predicted"/>
<keyword evidence="5" id="KW-1185">Reference proteome</keyword>
<gene>
    <name evidence="4" type="ORF">MSHI_29010</name>
</gene>
<evidence type="ECO:0000256" key="1">
    <source>
        <dbReference type="SAM" id="MobiDB-lite"/>
    </source>
</evidence>
<feature type="transmembrane region" description="Helical" evidence="2">
    <location>
        <begin position="186"/>
        <end position="205"/>
    </location>
</feature>
<feature type="domain" description="DUF7937" evidence="3">
    <location>
        <begin position="39"/>
        <end position="471"/>
    </location>
</feature>
<dbReference type="KEGG" id="mshj:MSHI_29010"/>
<feature type="transmembrane region" description="Helical" evidence="2">
    <location>
        <begin position="403"/>
        <end position="428"/>
    </location>
</feature>
<feature type="transmembrane region" description="Helical" evidence="2">
    <location>
        <begin position="258"/>
        <end position="280"/>
    </location>
</feature>
<feature type="transmembrane region" description="Helical" evidence="2">
    <location>
        <begin position="113"/>
        <end position="132"/>
    </location>
</feature>
<evidence type="ECO:0000313" key="4">
    <source>
        <dbReference type="EMBL" id="BBX74995.1"/>
    </source>
</evidence>
<dbReference type="AlphaFoldDB" id="A0A7I7MS34"/>
<keyword evidence="2" id="KW-0812">Transmembrane</keyword>
<reference evidence="4 5" key="1">
    <citation type="journal article" date="2019" name="Emerg. Microbes Infect.">
        <title>Comprehensive subspecies identification of 175 nontuberculous mycobacteria species based on 7547 genomic profiles.</title>
        <authorList>
            <person name="Matsumoto Y."/>
            <person name="Kinjo T."/>
            <person name="Motooka D."/>
            <person name="Nabeya D."/>
            <person name="Jung N."/>
            <person name="Uechi K."/>
            <person name="Horii T."/>
            <person name="Iida T."/>
            <person name="Fujita J."/>
            <person name="Nakamura S."/>
        </authorList>
    </citation>
    <scope>NUCLEOTIDE SEQUENCE [LARGE SCALE GENOMIC DNA]</scope>
    <source>
        <strain evidence="4 5">JCM 14233</strain>
    </source>
</reference>
<feature type="transmembrane region" description="Helical" evidence="2">
    <location>
        <begin position="448"/>
        <end position="471"/>
    </location>
</feature>
<keyword evidence="2" id="KW-1133">Transmembrane helix</keyword>
<evidence type="ECO:0000259" key="3">
    <source>
        <dbReference type="Pfam" id="PF25592"/>
    </source>
</evidence>
<feature type="transmembrane region" description="Helical" evidence="2">
    <location>
        <begin position="339"/>
        <end position="367"/>
    </location>
</feature>